<dbReference type="Gene3D" id="2.60.40.4300">
    <property type="match status" value="1"/>
</dbReference>
<keyword evidence="4" id="KW-0572">Peptidoglycan-anchor</keyword>
<dbReference type="eggNOG" id="COG4886">
    <property type="taxonomic scope" value="Bacteria"/>
</dbReference>
<dbReference type="InterPro" id="IPR011889">
    <property type="entry name" value="Liste_lipo_26"/>
</dbReference>
<reference evidence="8 9" key="1">
    <citation type="journal article" date="2005" name="Proc. Natl. Acad. Sci. U.S.A.">
        <title>Complete genome sequence of the probiotic lactic acid bacterium Lactobacillus acidophilus NCFM.</title>
        <authorList>
            <person name="Altermann E."/>
            <person name="Russell W.M."/>
            <person name="Azcarate-Peril M.A."/>
            <person name="Barrangou R."/>
            <person name="Buck B.L."/>
            <person name="McAuliffe O."/>
            <person name="Souther N."/>
            <person name="Dobson A."/>
            <person name="Duong T."/>
            <person name="Callanan M."/>
            <person name="Lick S."/>
            <person name="Hamrick A."/>
            <person name="Cano R."/>
            <person name="Klaenhammer T.R."/>
        </authorList>
    </citation>
    <scope>NUCLEOTIDE SEQUENCE [LARGE SCALE GENOMIC DNA]</scope>
    <source>
        <strain evidence="9">ATCC 700396 / NCK56 / N2 / NCFM</strain>
    </source>
</reference>
<dbReference type="InterPro" id="IPR019931">
    <property type="entry name" value="LPXTG_anchor"/>
</dbReference>
<dbReference type="eggNOG" id="COG0810">
    <property type="taxonomic scope" value="Bacteria"/>
</dbReference>
<dbReference type="Pfam" id="PF03382">
    <property type="entry name" value="DUF285"/>
    <property type="match status" value="6"/>
</dbReference>
<dbReference type="PROSITE" id="PS50847">
    <property type="entry name" value="GRAM_POS_ANCHORING"/>
    <property type="match status" value="1"/>
</dbReference>
<evidence type="ECO:0000259" key="7">
    <source>
        <dbReference type="PROSITE" id="PS50847"/>
    </source>
</evidence>
<dbReference type="InterPro" id="IPR032675">
    <property type="entry name" value="LRR_dom_sf"/>
</dbReference>
<evidence type="ECO:0000313" key="9">
    <source>
        <dbReference type="Proteomes" id="UP000006381"/>
    </source>
</evidence>
<dbReference type="Proteomes" id="UP000006381">
    <property type="component" value="Chromosome"/>
</dbReference>
<evidence type="ECO:0000256" key="5">
    <source>
        <dbReference type="SAM" id="MobiDB-lite"/>
    </source>
</evidence>
<dbReference type="GO" id="GO:0019005">
    <property type="term" value="C:SCF ubiquitin ligase complex"/>
    <property type="evidence" value="ECO:0007669"/>
    <property type="project" value="TreeGrafter"/>
</dbReference>
<feature type="compositionally biased region" description="Polar residues" evidence="5">
    <location>
        <begin position="1320"/>
        <end position="1346"/>
    </location>
</feature>
<dbReference type="NCBIfam" id="TIGR01167">
    <property type="entry name" value="LPXTG_anchor"/>
    <property type="match status" value="1"/>
</dbReference>
<dbReference type="STRING" id="272621.LBA1740"/>
<feature type="transmembrane region" description="Helical" evidence="6">
    <location>
        <begin position="1352"/>
        <end position="1370"/>
    </location>
</feature>
<feature type="compositionally biased region" description="Basic and acidic residues" evidence="5">
    <location>
        <begin position="1261"/>
        <end position="1303"/>
    </location>
</feature>
<sequence length="1376" mass="151193">MLSKNNFNEKLMQMNNQKAHFSIRKLTIGAASVLIGITFMGINGQTVNADEMTGNTQPEAMQVSTDKSTDATTTQQNDSDSSAQKNAAQTVEVPQNSKQDNTGETSQSTTDKKDTQVQKTESSETKADTAQSQVPPAANQTQKSADQNVENTQSPVASNTTQPKTQNDSKYNVADWGGSLNDETHEYTLNKYNGSDKENIYIPNTEDFIKAGKITDIDKVFITKDLIQNITKNGATSIVIDDQGSEDKNKVYAKGDWSNAFAGSTKLKSVDLSHLDTSQVTSMAGAFNGDTGLNDANLSGWNIQNMTNLSSLFYGANNLYNVDMSGWNFINNPNTNSMFSYADYNLKSVNLKNAKNVTDDILRIYARAIKNSNATTADLSDINLSPNVTSLHGLFSNMPDLKNVNLSGLDISHITDMGGMFSGDSNLESLDLSGLDLSKVTNTNNMFDWVGGKIKSVNITNTKSIPRSILDIYLKALSNTGTTTVDLSGINLSPNVTSLHGLFANMPNLGSANLSGLDISHITDMGGMFFNDTSLKSVNLSGLNLEKVKDLSTMFYGANNLENVDFSNTKFAPDANTNVMFAFADTKLQSVNINGTKNITREVLDAVIRAAKNSNATTLDLSGVSFSPSITSFNNLFSNMPNIESIDLTGWDTSHITDMSYMFFNDPKLKIIKGLEDFNTSNVTNMAYMFAAFNNPTTDNYDPKGLESLGHLTKLDLSNWDTSNVTNMLYMFAGQTNLTSLGDLSKWNTSKVTNMAYMFYDLKNIDDGKLDLTGWDTSNVTDMSYMFFNMFLQKDLSFVNDWNTGKVTDMSYMFANDKNLEKLDLSKWDVSSVGLKHTEQNYSLAMMFAGDTSLTTVGDISHWNTKNVHDTRQMFYNTPKLTNIDLSGWNTGKLQIAEGMFNSSGAKQINLDNWDLSNIKRITPAGYVEGKAGVGVLRGVENMFKNLTNPAVISMNKVILPDARNAFEINDFEGNKAIVVIANGQNGEALQDLLKINNQTWTDKSGNNVTGRQNSDYVTYVRADDNSNQIGQRGLNFIFTNLDDLHQYFNQVTNADNVKNDIGELSHDWDAQQDTDNNIVKITLRLSPASSYDPYSENIHAEKDGNILADLMTSKYQLHIVAPTNTTETKKPTRTIIIENPDGTTSTKEQTVEFKREVTKHVDGTEEATSWTPTSGEWTKFDVPQIAGYDSYVDGTQSKSVASEPVNKDTENVTVVITYKSNAVNPEPIIPDPVKPEVDPDKKDPQEPKTDPVTPTPDEPENPKPEKKPSNPDKRKDDNSKVVKPHGENKAAKKNHSSVEHKKTGTHTIKLSHRVAPKGTQATNGSKKSTSTVNKAADNNKNTLPQTGEKKSNAGLIGLALIALASLGLIDRKRRD</sequence>
<dbReference type="RefSeq" id="WP_003549857.1">
    <property type="nucleotide sequence ID" value="NC_006814.3"/>
</dbReference>
<keyword evidence="3" id="KW-0732">Signal</keyword>
<dbReference type="EMBL" id="CP000033">
    <property type="protein sequence ID" value="AAV43552.1"/>
    <property type="molecule type" value="Genomic_DNA"/>
</dbReference>
<feature type="domain" description="Gram-positive cocci surface proteins LPxTG" evidence="7">
    <location>
        <begin position="1344"/>
        <end position="1376"/>
    </location>
</feature>
<evidence type="ECO:0000256" key="3">
    <source>
        <dbReference type="ARBA" id="ARBA00022729"/>
    </source>
</evidence>
<dbReference type="GO" id="GO:0031146">
    <property type="term" value="P:SCF-dependent proteasomal ubiquitin-dependent protein catabolic process"/>
    <property type="evidence" value="ECO:0007669"/>
    <property type="project" value="TreeGrafter"/>
</dbReference>
<dbReference type="HOGENOM" id="CLU_255923_0_0_9"/>
<organism evidence="9">
    <name type="scientific">Lactobacillus acidophilus (strain ATCC 700396 / NCK56 / N2 / NCFM)</name>
    <dbReference type="NCBI Taxonomy" id="272621"/>
    <lineage>
        <taxon>Bacteria</taxon>
        <taxon>Bacillati</taxon>
        <taxon>Bacillota</taxon>
        <taxon>Bacilli</taxon>
        <taxon>Lactobacillales</taxon>
        <taxon>Lactobacillaceae</taxon>
        <taxon>Lactobacillus</taxon>
    </lineage>
</organism>
<dbReference type="KEGG" id="lac:LBA1740"/>
<keyword evidence="6" id="KW-0472">Membrane</keyword>
<dbReference type="Gene3D" id="3.80.10.10">
    <property type="entry name" value="Ribonuclease Inhibitor"/>
    <property type="match status" value="3"/>
</dbReference>
<feature type="compositionally biased region" description="Polar residues" evidence="5">
    <location>
        <begin position="128"/>
        <end position="170"/>
    </location>
</feature>
<evidence type="ECO:0000313" key="8">
    <source>
        <dbReference type="EMBL" id="AAV43552.1"/>
    </source>
</evidence>
<evidence type="ECO:0000256" key="6">
    <source>
        <dbReference type="SAM" id="Phobius"/>
    </source>
</evidence>
<dbReference type="PANTHER" id="PTHR13318">
    <property type="entry name" value="PARTNER OF PAIRED, ISOFORM B-RELATED"/>
    <property type="match status" value="1"/>
</dbReference>
<dbReference type="OrthoDB" id="370441at2"/>
<keyword evidence="6" id="KW-1133">Transmembrane helix</keyword>
<keyword evidence="1" id="KW-0134">Cell wall</keyword>
<evidence type="ECO:0000256" key="1">
    <source>
        <dbReference type="ARBA" id="ARBA00022512"/>
    </source>
</evidence>
<dbReference type="InterPro" id="IPR005877">
    <property type="entry name" value="YSIRK_signal_dom"/>
</dbReference>
<dbReference type="Pfam" id="PF00746">
    <property type="entry name" value="Gram_pos_anchor"/>
    <property type="match status" value="1"/>
</dbReference>
<keyword evidence="9" id="KW-1185">Reference proteome</keyword>
<dbReference type="Pfam" id="PF17966">
    <property type="entry name" value="Muc_B2"/>
    <property type="match status" value="1"/>
</dbReference>
<dbReference type="InterPro" id="IPR005046">
    <property type="entry name" value="DUF285"/>
</dbReference>
<dbReference type="NCBIfam" id="TIGR02167">
    <property type="entry name" value="Liste_lipo_26"/>
    <property type="match status" value="10"/>
</dbReference>
<dbReference type="InterPro" id="IPR041495">
    <property type="entry name" value="Mub_B2"/>
</dbReference>
<feature type="compositionally biased region" description="Basic and acidic residues" evidence="5">
    <location>
        <begin position="1234"/>
        <end position="1250"/>
    </location>
</feature>
<keyword evidence="2" id="KW-0964">Secreted</keyword>
<feature type="compositionally biased region" description="Basic and acidic residues" evidence="5">
    <location>
        <begin position="110"/>
        <end position="127"/>
    </location>
</feature>
<dbReference type="NCBIfam" id="TIGR01168">
    <property type="entry name" value="YSIRK_signal"/>
    <property type="match status" value="1"/>
</dbReference>
<dbReference type="SUPFAM" id="SSF52047">
    <property type="entry name" value="RNI-like"/>
    <property type="match status" value="2"/>
</dbReference>
<name>Q5FIC2_LACAC</name>
<keyword evidence="6" id="KW-0812">Transmembrane</keyword>
<feature type="compositionally biased region" description="Polar residues" evidence="5">
    <location>
        <begin position="60"/>
        <end position="108"/>
    </location>
</feature>
<feature type="region of interest" description="Disordered" evidence="5">
    <location>
        <begin position="60"/>
        <end position="180"/>
    </location>
</feature>
<dbReference type="Pfam" id="PF04650">
    <property type="entry name" value="YSIRK_signal"/>
    <property type="match status" value="1"/>
</dbReference>
<evidence type="ECO:0000256" key="2">
    <source>
        <dbReference type="ARBA" id="ARBA00022525"/>
    </source>
</evidence>
<gene>
    <name evidence="8" type="ordered locus">LBA1740</name>
</gene>
<protein>
    <submittedName>
        <fullName evidence="8">Putative membrane protein</fullName>
    </submittedName>
</protein>
<accession>Q5FIC2</accession>
<proteinExistence type="predicted"/>
<dbReference type="PATRIC" id="fig|272621.13.peg.1661"/>
<feature type="region of interest" description="Disordered" evidence="5">
    <location>
        <begin position="1224"/>
        <end position="1354"/>
    </location>
</feature>
<evidence type="ECO:0000256" key="4">
    <source>
        <dbReference type="ARBA" id="ARBA00023088"/>
    </source>
</evidence>
<dbReference type="BioCyc" id="LACI272621:G1G49-1708-MONOMER"/>